<protein>
    <submittedName>
        <fullName evidence="1">Uncharacterized protein</fullName>
    </submittedName>
</protein>
<name>A0ABN2RFJ0_9ACTN</name>
<dbReference type="RefSeq" id="WP_344046280.1">
    <property type="nucleotide sequence ID" value="NZ_BAAAPB010000003.1"/>
</dbReference>
<evidence type="ECO:0000313" key="1">
    <source>
        <dbReference type="EMBL" id="GAA1968303.1"/>
    </source>
</evidence>
<dbReference type="Proteomes" id="UP001500571">
    <property type="component" value="Unassembled WGS sequence"/>
</dbReference>
<organism evidence="1 2">
    <name type="scientific">Nocardioides panacihumi</name>
    <dbReference type="NCBI Taxonomy" id="400774"/>
    <lineage>
        <taxon>Bacteria</taxon>
        <taxon>Bacillati</taxon>
        <taxon>Actinomycetota</taxon>
        <taxon>Actinomycetes</taxon>
        <taxon>Propionibacteriales</taxon>
        <taxon>Nocardioidaceae</taxon>
        <taxon>Nocardioides</taxon>
    </lineage>
</organism>
<sequence>MSFDVYFQRFQDGSAVPGGGESMRLVLQPFLTNEDPERSFAFLEYGDGSADVYLRDDDMMVNHVVGQAPWQLLVDGARAADWVIMPADGPTCITDERQRAHLPEDVAGEVVLVAGGDELLRIIRAS</sequence>
<reference evidence="1 2" key="1">
    <citation type="journal article" date="2019" name="Int. J. Syst. Evol. Microbiol.">
        <title>The Global Catalogue of Microorganisms (GCM) 10K type strain sequencing project: providing services to taxonomists for standard genome sequencing and annotation.</title>
        <authorList>
            <consortium name="The Broad Institute Genomics Platform"/>
            <consortium name="The Broad Institute Genome Sequencing Center for Infectious Disease"/>
            <person name="Wu L."/>
            <person name="Ma J."/>
        </authorList>
    </citation>
    <scope>NUCLEOTIDE SEQUENCE [LARGE SCALE GENOMIC DNA]</scope>
    <source>
        <strain evidence="1 2">JCM 15309</strain>
    </source>
</reference>
<proteinExistence type="predicted"/>
<evidence type="ECO:0000313" key="2">
    <source>
        <dbReference type="Proteomes" id="UP001500571"/>
    </source>
</evidence>
<gene>
    <name evidence="1" type="ORF">GCM10009798_30920</name>
</gene>
<comment type="caution">
    <text evidence="1">The sequence shown here is derived from an EMBL/GenBank/DDBJ whole genome shotgun (WGS) entry which is preliminary data.</text>
</comment>
<accession>A0ABN2RFJ0</accession>
<dbReference type="EMBL" id="BAAAPB010000003">
    <property type="protein sequence ID" value="GAA1968303.1"/>
    <property type="molecule type" value="Genomic_DNA"/>
</dbReference>
<keyword evidence="2" id="KW-1185">Reference proteome</keyword>